<comment type="caution">
    <text evidence="1">The sequence shown here is derived from an EMBL/GenBank/DDBJ whole genome shotgun (WGS) entry which is preliminary data.</text>
</comment>
<accession>A0AAD1Y8S8</accession>
<dbReference type="Proteomes" id="UP001295684">
    <property type="component" value="Unassembled WGS sequence"/>
</dbReference>
<proteinExistence type="predicted"/>
<evidence type="ECO:0000313" key="2">
    <source>
        <dbReference type="Proteomes" id="UP001295684"/>
    </source>
</evidence>
<evidence type="ECO:0000313" key="1">
    <source>
        <dbReference type="EMBL" id="CAI2385052.1"/>
    </source>
</evidence>
<reference evidence="1" key="1">
    <citation type="submission" date="2023-07" db="EMBL/GenBank/DDBJ databases">
        <authorList>
            <consortium name="AG Swart"/>
            <person name="Singh M."/>
            <person name="Singh A."/>
            <person name="Seah K."/>
            <person name="Emmerich C."/>
        </authorList>
    </citation>
    <scope>NUCLEOTIDE SEQUENCE</scope>
    <source>
        <strain evidence="1">DP1</strain>
    </source>
</reference>
<name>A0AAD1Y8S8_EUPCR</name>
<dbReference type="AlphaFoldDB" id="A0AAD1Y8S8"/>
<keyword evidence="2" id="KW-1185">Reference proteome</keyword>
<sequence>MEVYRSVVVDTDTVVKEGWTFNYNSTDANIKDCASREHNEQNTWDADSWLNTIKSLINLPRTTIDTVYIYSFSHSENSCNIHKLITSYFEEEKLPMDTNIKDRSRTRLEEETQKFSNHRVKFLYGAQSLFYELGKCMAKFISLIIYSDNPCFLEKEFTSHVSVGEPKVGESKLSQRKLSSLPKDLELYEKEGAEQRCSSQRNQGIMDSIDIKGIKQRELVTKEHIISSITTSSKDDLCTDLKDIQDATNEESKQDILHHDDFSEKSVSLELTESEVLEEEISEMTKITQKFENDPVHKHFLIQLLKEVPKCFDEKSESETIKYINALGSLIFQHLDKFLNTNKKKLSQKVKDIYFMYIKDLLIREKVTSGFLLESCATTSFKESLEQINKSNTVTLDFEKLSSVMDKLKPPKVKFSLKDHNLKGNSKLYSCICYTVIKNMLVNNFWKSGEPMSTARSLTNKIYKVVKDYYNSKNISAEEKALLKADSKIKYIIAEIFRLRGIWREENSIIIINPEMAESLLNEFTLQDLCTILNTLNNLIIQITS</sequence>
<gene>
    <name evidence="1" type="ORF">ECRASSUSDP1_LOCUS26594</name>
</gene>
<dbReference type="EMBL" id="CAMPGE010027419">
    <property type="protein sequence ID" value="CAI2385052.1"/>
    <property type="molecule type" value="Genomic_DNA"/>
</dbReference>
<organism evidence="1 2">
    <name type="scientific">Euplotes crassus</name>
    <dbReference type="NCBI Taxonomy" id="5936"/>
    <lineage>
        <taxon>Eukaryota</taxon>
        <taxon>Sar</taxon>
        <taxon>Alveolata</taxon>
        <taxon>Ciliophora</taxon>
        <taxon>Intramacronucleata</taxon>
        <taxon>Spirotrichea</taxon>
        <taxon>Hypotrichia</taxon>
        <taxon>Euplotida</taxon>
        <taxon>Euplotidae</taxon>
        <taxon>Moneuplotes</taxon>
    </lineage>
</organism>
<protein>
    <submittedName>
        <fullName evidence="1">Uncharacterized protein</fullName>
    </submittedName>
</protein>